<organism evidence="1 2">
    <name type="scientific">Pseudoalteromonas agarivorans DSM 14585</name>
    <dbReference type="NCBI Taxonomy" id="1312369"/>
    <lineage>
        <taxon>Bacteria</taxon>
        <taxon>Pseudomonadati</taxon>
        <taxon>Pseudomonadota</taxon>
        <taxon>Gammaproteobacteria</taxon>
        <taxon>Alteromonadales</taxon>
        <taxon>Pseudoalteromonadaceae</taxon>
        <taxon>Pseudoalteromonas</taxon>
    </lineage>
</organism>
<reference evidence="1" key="1">
    <citation type="submission" date="2015-03" db="EMBL/GenBank/DDBJ databases">
        <authorList>
            <person name="Xie B.-B."/>
            <person name="Rong J.-C."/>
            <person name="Qin Q.-L."/>
            <person name="Zhang Y.-Z."/>
        </authorList>
    </citation>
    <scope>NUCLEOTIDE SEQUENCE</scope>
    <source>
        <strain evidence="1">DSM 14585</strain>
    </source>
</reference>
<evidence type="ECO:0000313" key="1">
    <source>
        <dbReference type="EMBL" id="ATC81516.1"/>
    </source>
</evidence>
<gene>
    <name evidence="1" type="ORF">PAGA_a1044</name>
</gene>
<protein>
    <submittedName>
        <fullName evidence="1">Uncharacterized protein</fullName>
    </submittedName>
</protein>
<keyword evidence="2" id="KW-1185">Reference proteome</keyword>
<dbReference type="EMBL" id="CP011011">
    <property type="protein sequence ID" value="ATC81516.1"/>
    <property type="molecule type" value="Genomic_DNA"/>
</dbReference>
<proteinExistence type="predicted"/>
<name>A0ACA8DU69_9GAMM</name>
<accession>A0ACA8DU69</accession>
<sequence>MGLSVIHSPKKEKLKTYTKRYTTCSNIIRNNSIALNIKG</sequence>
<evidence type="ECO:0000313" key="2">
    <source>
        <dbReference type="Proteomes" id="UP000217277"/>
    </source>
</evidence>
<dbReference type="Proteomes" id="UP000217277">
    <property type="component" value="Chromosome I"/>
</dbReference>